<name>A0ABW6AMJ6_9BACT</name>
<proteinExistence type="predicted"/>
<dbReference type="EMBL" id="JBHUOM010000019">
    <property type="protein sequence ID" value="MFD2935658.1"/>
    <property type="molecule type" value="Genomic_DNA"/>
</dbReference>
<reference evidence="2" key="1">
    <citation type="journal article" date="2019" name="Int. J. Syst. Evol. Microbiol.">
        <title>The Global Catalogue of Microorganisms (GCM) 10K type strain sequencing project: providing services to taxonomists for standard genome sequencing and annotation.</title>
        <authorList>
            <consortium name="The Broad Institute Genomics Platform"/>
            <consortium name="The Broad Institute Genome Sequencing Center for Infectious Disease"/>
            <person name="Wu L."/>
            <person name="Ma J."/>
        </authorList>
    </citation>
    <scope>NUCLEOTIDE SEQUENCE [LARGE SCALE GENOMIC DNA]</scope>
    <source>
        <strain evidence="2">KCTC 52490</strain>
    </source>
</reference>
<evidence type="ECO:0000313" key="1">
    <source>
        <dbReference type="EMBL" id="MFD2935658.1"/>
    </source>
</evidence>
<keyword evidence="2" id="KW-1185">Reference proteome</keyword>
<sequence>MGGSNVPATYQEVFRTDKGVVYQCDTSNRLILEFWDTHTQLSARDFAQFRCMVETVDIKQMALSTAAAYDVEILAPPRSERCYVLTLCEIVHLRELLTGAKLMLELNAMLRECGCSMAN</sequence>
<comment type="caution">
    <text evidence="1">The sequence shown here is derived from an EMBL/GenBank/DDBJ whole genome shotgun (WGS) entry which is preliminary data.</text>
</comment>
<organism evidence="1 2">
    <name type="scientific">Spirosoma flavum</name>
    <dbReference type="NCBI Taxonomy" id="2048557"/>
    <lineage>
        <taxon>Bacteria</taxon>
        <taxon>Pseudomonadati</taxon>
        <taxon>Bacteroidota</taxon>
        <taxon>Cytophagia</taxon>
        <taxon>Cytophagales</taxon>
        <taxon>Cytophagaceae</taxon>
        <taxon>Spirosoma</taxon>
    </lineage>
</organism>
<accession>A0ABW6AMJ6</accession>
<dbReference type="Proteomes" id="UP001597512">
    <property type="component" value="Unassembled WGS sequence"/>
</dbReference>
<dbReference type="RefSeq" id="WP_381503772.1">
    <property type="nucleotide sequence ID" value="NZ_JBHUOM010000019.1"/>
</dbReference>
<evidence type="ECO:0000313" key="2">
    <source>
        <dbReference type="Proteomes" id="UP001597512"/>
    </source>
</evidence>
<gene>
    <name evidence="1" type="ORF">ACFS25_17890</name>
</gene>
<protein>
    <submittedName>
        <fullName evidence="1">Uncharacterized protein</fullName>
    </submittedName>
</protein>